<evidence type="ECO:0000256" key="3">
    <source>
        <dbReference type="ARBA" id="ARBA00022912"/>
    </source>
</evidence>
<dbReference type="GO" id="GO:0004721">
    <property type="term" value="F:phosphoprotein phosphatase activity"/>
    <property type="evidence" value="ECO:0007669"/>
    <property type="project" value="UniProtKB-KW"/>
</dbReference>
<evidence type="ECO:0000256" key="2">
    <source>
        <dbReference type="ARBA" id="ARBA00022801"/>
    </source>
</evidence>
<feature type="region of interest" description="Disordered" evidence="4">
    <location>
        <begin position="89"/>
        <end position="134"/>
    </location>
</feature>
<organism evidence="6 7">
    <name type="scientific">Glossina austeni</name>
    <name type="common">Savannah tsetse fly</name>
    <dbReference type="NCBI Taxonomy" id="7395"/>
    <lineage>
        <taxon>Eukaryota</taxon>
        <taxon>Metazoa</taxon>
        <taxon>Ecdysozoa</taxon>
        <taxon>Arthropoda</taxon>
        <taxon>Hexapoda</taxon>
        <taxon>Insecta</taxon>
        <taxon>Pterygota</taxon>
        <taxon>Neoptera</taxon>
        <taxon>Endopterygota</taxon>
        <taxon>Diptera</taxon>
        <taxon>Brachycera</taxon>
        <taxon>Muscomorpha</taxon>
        <taxon>Hippoboscoidea</taxon>
        <taxon>Glossinidae</taxon>
        <taxon>Glossina</taxon>
    </lineage>
</organism>
<keyword evidence="1" id="KW-0479">Metal-binding</keyword>
<dbReference type="AlphaFoldDB" id="A0A1A9ULK9"/>
<dbReference type="GO" id="GO:0046872">
    <property type="term" value="F:metal ion binding"/>
    <property type="evidence" value="ECO:0007669"/>
    <property type="project" value="UniProtKB-KW"/>
</dbReference>
<accession>A0A1A9ULK9</accession>
<keyword evidence="3" id="KW-0904">Protein phosphatase</keyword>
<evidence type="ECO:0000256" key="4">
    <source>
        <dbReference type="SAM" id="MobiDB-lite"/>
    </source>
</evidence>
<sequence>MQCLDTESTINNSTNHQSLSVPLTRRIIPSHINIHVNNNVNDLEITPEMDQDLHSNAALSSSMSLDNLPMQPHSPSSIYQQKILQQQYSHSSYQLPSRPSHLVMNGLSSGSDISSGTNSPVLSSSSSSNVSTQQSLTPSIGVNLRVTGQCSQGGRKYMEDYFSVAYQQSENAKDLEYAFIGIYDGHGGAEAATFAKEHLMMEIIKQKLFWSDSDQDILRAIREGYIATHYAMWREQAIMLN</sequence>
<dbReference type="InterPro" id="IPR000222">
    <property type="entry name" value="PP2C_BS"/>
</dbReference>
<keyword evidence="7" id="KW-1185">Reference proteome</keyword>
<dbReference type="STRING" id="7395.A0A1A9ULK9"/>
<dbReference type="EnsemblMetazoa" id="GAUT008407-RA">
    <property type="protein sequence ID" value="GAUT008407-PA"/>
    <property type="gene ID" value="GAUT008407"/>
</dbReference>
<dbReference type="Pfam" id="PF00481">
    <property type="entry name" value="PP2C"/>
    <property type="match status" value="1"/>
</dbReference>
<feature type="domain" description="PPM-type phosphatase" evidence="5">
    <location>
        <begin position="146"/>
        <end position="232"/>
    </location>
</feature>
<reference evidence="6" key="1">
    <citation type="submission" date="2020-05" db="UniProtKB">
        <authorList>
            <consortium name="EnsemblMetazoa"/>
        </authorList>
    </citation>
    <scope>IDENTIFICATION</scope>
    <source>
        <strain evidence="6">TTRI</strain>
    </source>
</reference>
<name>A0A1A9ULK9_GLOAU</name>
<feature type="compositionally biased region" description="Low complexity" evidence="4">
    <location>
        <begin position="106"/>
        <end position="134"/>
    </location>
</feature>
<proteinExistence type="predicted"/>
<dbReference type="VEuPathDB" id="VectorBase:GAUT008407"/>
<dbReference type="PROSITE" id="PS01032">
    <property type="entry name" value="PPM_1"/>
    <property type="match status" value="1"/>
</dbReference>
<evidence type="ECO:0000256" key="1">
    <source>
        <dbReference type="ARBA" id="ARBA00022723"/>
    </source>
</evidence>
<dbReference type="InterPro" id="IPR036457">
    <property type="entry name" value="PPM-type-like_dom_sf"/>
</dbReference>
<dbReference type="InterPro" id="IPR001932">
    <property type="entry name" value="PPM-type_phosphatase-like_dom"/>
</dbReference>
<protein>
    <recommendedName>
        <fullName evidence="5">PPM-type phosphatase domain-containing protein</fullName>
    </recommendedName>
</protein>
<evidence type="ECO:0000313" key="7">
    <source>
        <dbReference type="Proteomes" id="UP000078200"/>
    </source>
</evidence>
<dbReference type="Gene3D" id="3.60.40.10">
    <property type="entry name" value="PPM-type phosphatase domain"/>
    <property type="match status" value="1"/>
</dbReference>
<dbReference type="Proteomes" id="UP000078200">
    <property type="component" value="Unassembled WGS sequence"/>
</dbReference>
<keyword evidence="2" id="KW-0378">Hydrolase</keyword>
<dbReference type="SUPFAM" id="SSF81606">
    <property type="entry name" value="PP2C-like"/>
    <property type="match status" value="1"/>
</dbReference>
<evidence type="ECO:0000259" key="5">
    <source>
        <dbReference type="Pfam" id="PF00481"/>
    </source>
</evidence>
<evidence type="ECO:0000313" key="6">
    <source>
        <dbReference type="EnsemblMetazoa" id="GAUT008407-PA"/>
    </source>
</evidence>